<dbReference type="Proteomes" id="UP000646152">
    <property type="component" value="Unassembled WGS sequence"/>
</dbReference>
<accession>A0ABQ1IER1</accession>
<keyword evidence="2" id="KW-1185">Reference proteome</keyword>
<name>A0ABQ1IER1_9GAMM</name>
<evidence type="ECO:0000313" key="1">
    <source>
        <dbReference type="EMBL" id="GGB37816.1"/>
    </source>
</evidence>
<dbReference type="RefSeq" id="WP_188628884.1">
    <property type="nucleotide sequence ID" value="NZ_BMKE01000005.1"/>
</dbReference>
<sequence>MISKTTIIYAGFYFLLCEQKSGIEKHQKELGQALQAQGCAGAAGTGGTE</sequence>
<evidence type="ECO:0000313" key="2">
    <source>
        <dbReference type="Proteomes" id="UP000646152"/>
    </source>
</evidence>
<proteinExistence type="predicted"/>
<gene>
    <name evidence="1" type="ORF">GCM10011502_08800</name>
</gene>
<dbReference type="EMBL" id="BMKE01000005">
    <property type="protein sequence ID" value="GGB37816.1"/>
    <property type="molecule type" value="Genomic_DNA"/>
</dbReference>
<reference evidence="2" key="1">
    <citation type="journal article" date="2019" name="Int. J. Syst. Evol. Microbiol.">
        <title>The Global Catalogue of Microorganisms (GCM) 10K type strain sequencing project: providing services to taxonomists for standard genome sequencing and annotation.</title>
        <authorList>
            <consortium name="The Broad Institute Genomics Platform"/>
            <consortium name="The Broad Institute Genome Sequencing Center for Infectious Disease"/>
            <person name="Wu L."/>
            <person name="Ma J."/>
        </authorList>
    </citation>
    <scope>NUCLEOTIDE SEQUENCE [LARGE SCALE GENOMIC DNA]</scope>
    <source>
        <strain evidence="2">CGMCC 1.15923</strain>
    </source>
</reference>
<organism evidence="1 2">
    <name type="scientific">Oceanisphaera marina</name>
    <dbReference type="NCBI Taxonomy" id="2017550"/>
    <lineage>
        <taxon>Bacteria</taxon>
        <taxon>Pseudomonadati</taxon>
        <taxon>Pseudomonadota</taxon>
        <taxon>Gammaproteobacteria</taxon>
        <taxon>Aeromonadales</taxon>
        <taxon>Aeromonadaceae</taxon>
        <taxon>Oceanisphaera</taxon>
    </lineage>
</organism>
<comment type="caution">
    <text evidence="1">The sequence shown here is derived from an EMBL/GenBank/DDBJ whole genome shotgun (WGS) entry which is preliminary data.</text>
</comment>
<protein>
    <submittedName>
        <fullName evidence="1">Uncharacterized protein</fullName>
    </submittedName>
</protein>